<dbReference type="PROSITE" id="PS00687">
    <property type="entry name" value="ALDEHYDE_DEHYDR_GLU"/>
    <property type="match status" value="1"/>
</dbReference>
<gene>
    <name evidence="7" type="ORF">PNOK_0593800</name>
</gene>
<dbReference type="InterPro" id="IPR029510">
    <property type="entry name" value="Ald_DH_CS_GLU"/>
</dbReference>
<dbReference type="InterPro" id="IPR016163">
    <property type="entry name" value="Ald_DH_C"/>
</dbReference>
<accession>A0A286UHZ9</accession>
<sequence>MPSTTVVPLWIDGKPRLSSDGGTFDVINPLNKEKASISASASLQDCKEAVEAAGRAFPTWEKHPAALKRDIFFKAVKLLQSEKYTLKIAEALRDETASIEQWTNINIVGSRNQLMEAASLATSIKGESFPSSSAIGGQVFVQRIPHGAVLAIAPWNAPISLSFRAIAIPLICGNTVVLKSSEYSPRAQEIVVEIMHEAGIPPGVLNYISMSRQDSPRLTAELIGNPIIRHINFTGSDRVGRIIAAEAAKYLKPCVFELGGKAPAVVLDDADTDAAARSIAQGALLHSGQICMSTERVIVQRNASETLIPKLKSLFERIRAGDTRLNAQSNNKVRLSALFSEASAENVLSMLDEAQKDGAELLVGDMKRDGAVVQPHLLKGVRPGMRIWERESFGPLVGISVVDTVDEAIELANATDYSLSAAVWTKDVNLALNVASRVRAGCKSVNGSTFHSEVGLGHAGLGGATGYGRFDIDNFTVKTMICIHPPQAAYPLVDDL</sequence>
<dbReference type="Gene3D" id="3.40.605.10">
    <property type="entry name" value="Aldehyde Dehydrogenase, Chain A, domain 1"/>
    <property type="match status" value="1"/>
</dbReference>
<reference evidence="7 8" key="1">
    <citation type="journal article" date="2017" name="Mol. Ecol.">
        <title>Comparative and population genomic landscape of Phellinus noxius: A hypervariable fungus causing root rot in trees.</title>
        <authorList>
            <person name="Chung C.L."/>
            <person name="Lee T.J."/>
            <person name="Akiba M."/>
            <person name="Lee H.H."/>
            <person name="Kuo T.H."/>
            <person name="Liu D."/>
            <person name="Ke H.M."/>
            <person name="Yokoi T."/>
            <person name="Roa M.B."/>
            <person name="Lu M.J."/>
            <person name="Chang Y.Y."/>
            <person name="Ann P.J."/>
            <person name="Tsai J.N."/>
            <person name="Chen C.Y."/>
            <person name="Tzean S.S."/>
            <person name="Ota Y."/>
            <person name="Hattori T."/>
            <person name="Sahashi N."/>
            <person name="Liou R.F."/>
            <person name="Kikuchi T."/>
            <person name="Tsai I.J."/>
        </authorList>
    </citation>
    <scope>NUCLEOTIDE SEQUENCE [LARGE SCALE GENOMIC DNA]</scope>
    <source>
        <strain evidence="7 8">FFPRI411160</strain>
    </source>
</reference>
<comment type="caution">
    <text evidence="7">The sequence shown here is derived from an EMBL/GenBank/DDBJ whole genome shotgun (WGS) entry which is preliminary data.</text>
</comment>
<evidence type="ECO:0000256" key="1">
    <source>
        <dbReference type="ARBA" id="ARBA00009986"/>
    </source>
</evidence>
<evidence type="ECO:0000256" key="3">
    <source>
        <dbReference type="ARBA" id="ARBA00023027"/>
    </source>
</evidence>
<comment type="similarity">
    <text evidence="1 5">Belongs to the aldehyde dehydrogenase family.</text>
</comment>
<dbReference type="InterPro" id="IPR015590">
    <property type="entry name" value="Aldehyde_DH_dom"/>
</dbReference>
<keyword evidence="8" id="KW-1185">Reference proteome</keyword>
<dbReference type="InParanoid" id="A0A286UHZ9"/>
<evidence type="ECO:0000313" key="7">
    <source>
        <dbReference type="EMBL" id="PAV19094.1"/>
    </source>
</evidence>
<evidence type="ECO:0000256" key="4">
    <source>
        <dbReference type="PROSITE-ProRule" id="PRU10007"/>
    </source>
</evidence>
<evidence type="ECO:0000313" key="8">
    <source>
        <dbReference type="Proteomes" id="UP000217199"/>
    </source>
</evidence>
<dbReference type="EMBL" id="NBII01000005">
    <property type="protein sequence ID" value="PAV19094.1"/>
    <property type="molecule type" value="Genomic_DNA"/>
</dbReference>
<dbReference type="InterPro" id="IPR016161">
    <property type="entry name" value="Ald_DH/histidinol_DH"/>
</dbReference>
<proteinExistence type="inferred from homology"/>
<evidence type="ECO:0000256" key="5">
    <source>
        <dbReference type="RuleBase" id="RU003345"/>
    </source>
</evidence>
<dbReference type="STRING" id="2282107.A0A286UHZ9"/>
<dbReference type="Pfam" id="PF00171">
    <property type="entry name" value="Aldedh"/>
    <property type="match status" value="1"/>
</dbReference>
<dbReference type="PANTHER" id="PTHR42986:SF1">
    <property type="entry name" value="BENZALDEHYDE DEHYDROGENASE YFMT"/>
    <property type="match status" value="1"/>
</dbReference>
<name>A0A286UHZ9_9AGAM</name>
<dbReference type="GO" id="GO:0016620">
    <property type="term" value="F:oxidoreductase activity, acting on the aldehyde or oxo group of donors, NAD or NADP as acceptor"/>
    <property type="evidence" value="ECO:0007669"/>
    <property type="project" value="InterPro"/>
</dbReference>
<keyword evidence="2 5" id="KW-0560">Oxidoreductase</keyword>
<keyword evidence="3" id="KW-0520">NAD</keyword>
<feature type="active site" evidence="4">
    <location>
        <position position="257"/>
    </location>
</feature>
<dbReference type="InterPro" id="IPR016162">
    <property type="entry name" value="Ald_DH_N"/>
</dbReference>
<evidence type="ECO:0000259" key="6">
    <source>
        <dbReference type="Pfam" id="PF00171"/>
    </source>
</evidence>
<evidence type="ECO:0000256" key="2">
    <source>
        <dbReference type="ARBA" id="ARBA00023002"/>
    </source>
</evidence>
<dbReference type="PANTHER" id="PTHR42986">
    <property type="entry name" value="BENZALDEHYDE DEHYDROGENASE YFMT"/>
    <property type="match status" value="1"/>
</dbReference>
<feature type="domain" description="Aldehyde dehydrogenase" evidence="6">
    <location>
        <begin position="19"/>
        <end position="472"/>
    </location>
</feature>
<dbReference type="OrthoDB" id="310895at2759"/>
<dbReference type="Gene3D" id="3.40.309.10">
    <property type="entry name" value="Aldehyde Dehydrogenase, Chain A, domain 2"/>
    <property type="match status" value="1"/>
</dbReference>
<protein>
    <submittedName>
        <fullName evidence="7">Aldehyde dehydrogenase</fullName>
    </submittedName>
</protein>
<dbReference type="Proteomes" id="UP000217199">
    <property type="component" value="Unassembled WGS sequence"/>
</dbReference>
<dbReference type="AlphaFoldDB" id="A0A286UHZ9"/>
<dbReference type="SUPFAM" id="SSF53720">
    <property type="entry name" value="ALDH-like"/>
    <property type="match status" value="1"/>
</dbReference>
<organism evidence="7 8">
    <name type="scientific">Pyrrhoderma noxium</name>
    <dbReference type="NCBI Taxonomy" id="2282107"/>
    <lineage>
        <taxon>Eukaryota</taxon>
        <taxon>Fungi</taxon>
        <taxon>Dikarya</taxon>
        <taxon>Basidiomycota</taxon>
        <taxon>Agaricomycotina</taxon>
        <taxon>Agaricomycetes</taxon>
        <taxon>Hymenochaetales</taxon>
        <taxon>Hymenochaetaceae</taxon>
        <taxon>Pyrrhoderma</taxon>
    </lineage>
</organism>